<evidence type="ECO:0000259" key="6">
    <source>
        <dbReference type="PROSITE" id="PS51006"/>
    </source>
</evidence>
<evidence type="ECO:0000256" key="1">
    <source>
        <dbReference type="ARBA" id="ARBA00007867"/>
    </source>
</evidence>
<protein>
    <recommendedName>
        <fullName evidence="4">Polyamine aminopropyltransferase</fullName>
    </recommendedName>
    <alternativeName>
        <fullName evidence="4">Putrescine aminopropyltransferase</fullName>
        <shortName evidence="4">PAPT</shortName>
    </alternativeName>
    <alternativeName>
        <fullName evidence="4">Spermidine synthase</fullName>
        <shortName evidence="4">SPDS</shortName>
        <shortName evidence="4">SPDSY</shortName>
        <ecNumber evidence="4">2.5.1.16</ecNumber>
    </alternativeName>
</protein>
<dbReference type="GO" id="GO:0004766">
    <property type="term" value="F:spermidine synthase activity"/>
    <property type="evidence" value="ECO:0007669"/>
    <property type="project" value="UniProtKB-UniRule"/>
</dbReference>
<dbReference type="Pfam" id="PF01564">
    <property type="entry name" value="Spermine_synth"/>
    <property type="match status" value="1"/>
</dbReference>
<feature type="transmembrane region" description="Helical" evidence="4">
    <location>
        <begin position="97"/>
        <end position="118"/>
    </location>
</feature>
<keyword evidence="4" id="KW-0472">Membrane</keyword>
<dbReference type="Gene3D" id="3.40.50.150">
    <property type="entry name" value="Vaccinia Virus protein VP39"/>
    <property type="match status" value="1"/>
</dbReference>
<dbReference type="PROSITE" id="PS51006">
    <property type="entry name" value="PABS_2"/>
    <property type="match status" value="1"/>
</dbReference>
<dbReference type="HAMAP" id="MF_00198">
    <property type="entry name" value="Spermidine_synth"/>
    <property type="match status" value="1"/>
</dbReference>
<evidence type="ECO:0000256" key="3">
    <source>
        <dbReference type="ARBA" id="ARBA00023115"/>
    </source>
</evidence>
<evidence type="ECO:0000313" key="8">
    <source>
        <dbReference type="Proteomes" id="UP000268469"/>
    </source>
</evidence>
<comment type="caution">
    <text evidence="7">The sequence shown here is derived from an EMBL/GenBank/DDBJ whole genome shotgun (WGS) entry which is preliminary data.</text>
</comment>
<dbReference type="AlphaFoldDB" id="A0A660SHU2"/>
<dbReference type="PANTHER" id="PTHR11558">
    <property type="entry name" value="SPERMIDINE/SPERMINE SYNTHASE"/>
    <property type="match status" value="1"/>
</dbReference>
<dbReference type="InterPro" id="IPR030374">
    <property type="entry name" value="PABS"/>
</dbReference>
<keyword evidence="4" id="KW-1133">Transmembrane helix</keyword>
<evidence type="ECO:0000256" key="5">
    <source>
        <dbReference type="PROSITE-ProRule" id="PRU00354"/>
    </source>
</evidence>
<feature type="transmembrane region" description="Helical" evidence="4">
    <location>
        <begin position="25"/>
        <end position="45"/>
    </location>
</feature>
<dbReference type="CDD" id="cd02440">
    <property type="entry name" value="AdoMet_MTases"/>
    <property type="match status" value="1"/>
</dbReference>
<comment type="function">
    <text evidence="4">Catalyzes the irreversible transfer of a propylamine group from the amino donor S-adenosylmethioninamine (decarboxy-AdoMet) to putrescine (1,4-diaminobutane) to yield spermidine.</text>
</comment>
<feature type="transmembrane region" description="Helical" evidence="4">
    <location>
        <begin position="57"/>
        <end position="77"/>
    </location>
</feature>
<feature type="transmembrane region" description="Helical" evidence="4">
    <location>
        <begin position="700"/>
        <end position="721"/>
    </location>
</feature>
<feature type="transmembrane region" description="Helical" evidence="4">
    <location>
        <begin position="658"/>
        <end position="679"/>
    </location>
</feature>
<keyword evidence="4" id="KW-0812">Transmembrane</keyword>
<proteinExistence type="inferred from homology"/>
<keyword evidence="4" id="KW-1003">Cell membrane</keyword>
<dbReference type="InterPro" id="IPR029063">
    <property type="entry name" value="SAM-dependent_MTases_sf"/>
</dbReference>
<keyword evidence="3 4" id="KW-0620">Polyamine biosynthesis</keyword>
<feature type="transmembrane region" description="Helical" evidence="4">
    <location>
        <begin position="623"/>
        <end position="646"/>
    </location>
</feature>
<reference evidence="7 8" key="1">
    <citation type="submission" date="2018-06" db="EMBL/GenBank/DDBJ databases">
        <title>Extensive metabolic versatility and redundancy in microbially diverse, dynamic hydrothermal sediments.</title>
        <authorList>
            <person name="Dombrowski N."/>
            <person name="Teske A."/>
            <person name="Baker B.J."/>
        </authorList>
    </citation>
    <scope>NUCLEOTIDE SEQUENCE [LARGE SCALE GENOMIC DNA]</scope>
    <source>
        <strain evidence="7">B36_G15</strain>
    </source>
</reference>
<feature type="binding site" evidence="4">
    <location>
        <position position="315"/>
    </location>
    <ligand>
        <name>S-methyl-5'-thioadenosine</name>
        <dbReference type="ChEBI" id="CHEBI:17509"/>
    </ligand>
</feature>
<feature type="binding site" evidence="4">
    <location>
        <begin position="347"/>
        <end position="348"/>
    </location>
    <ligand>
        <name>S-methyl-5'-thioadenosine</name>
        <dbReference type="ChEBI" id="CHEBI:17509"/>
    </ligand>
</feature>
<feature type="transmembrane region" description="Helical" evidence="4">
    <location>
        <begin position="163"/>
        <end position="181"/>
    </location>
</feature>
<evidence type="ECO:0000313" key="7">
    <source>
        <dbReference type="EMBL" id="RKX70287.1"/>
    </source>
</evidence>
<dbReference type="GO" id="GO:0008295">
    <property type="term" value="P:spermidine biosynthetic process"/>
    <property type="evidence" value="ECO:0007669"/>
    <property type="project" value="UniProtKB-UniRule"/>
</dbReference>
<dbReference type="InterPro" id="IPR001045">
    <property type="entry name" value="Spermi_synthase"/>
</dbReference>
<name>A0A660SHU2_UNCW3</name>
<gene>
    <name evidence="4" type="primary">speE</name>
    <name evidence="7" type="ORF">DRP53_05565</name>
</gene>
<sequence length="757" mass="84115">MGFSGLVAQMLLLRELFIVFSGNEFSIGIILANWLILEALGCFVLGRRAETARNKVVSFAAITILFSLSLPAAVYIIRILKSILGVSIGESLCLLPMFYSSLLILLPVSLSHGALFTFSCKLYSTYLDHSPASIGKVYVFETIGTILGGVVWTYLLIIYLHAFQMAVGLALFNFIVLLILLIHHRVNDLPQKIATIISILLIVFSIHLFSSGGVDKLHRTSIKVQWKDHNVVHYQNSIYGNICVVKSGEQYIFFYNGIAELITPIPDIGFVEKFAHLPLLSHPRPERVLIISGGAGGLIAEILKHGSVELIEYAELDPSFLELIRRYSTPLTEQELNHPKVKVRPIDGRLLLRTTQQRYDVILVGILNPSDLQTNRFFTEEFFALAKKKMNQNGILVIGLPGSLSYLNDELRNLNGSIFRTLKTSFPYVRVFPGEGLNLFLSSSSDEVLRFNQERLIARLKEREIKVNVLVARHIEKILHPRWQDWFLDFIAGGSRKINYDFRPLGVFYSISHWNSIFAPYLCGLFRFIEKLNLWFFIVATVLSLGISFIIGFQKKRSFNSGIPLCIATTGFAGMIFDLAIIFTFQSIYGHIFSWIGLLVTSFMVGVAAGAMGMTALLSRVKVYLRILVNIELAIIGFSLVLPLIFHILRPNLVMPGVSIGVVVLFLAISLISGFLIGAQFPIAAKVFQKDEKNLTDTAGILYSSDLVGGWLGGVVGGVVLLPVLGLMGSCVVVFLLKMFSLIHIIAPLGMGFGMPS</sequence>
<feature type="transmembrane region" description="Helical" evidence="4">
    <location>
        <begin position="193"/>
        <end position="210"/>
    </location>
</feature>
<comment type="pathway">
    <text evidence="4">Amine and polyamine biosynthesis; spermidine biosynthesis; spermidine from putrescine: step 1/1.</text>
</comment>
<evidence type="ECO:0000256" key="2">
    <source>
        <dbReference type="ARBA" id="ARBA00022679"/>
    </source>
</evidence>
<feature type="domain" description="PABS" evidence="6">
    <location>
        <begin position="275"/>
        <end position="444"/>
    </location>
</feature>
<accession>A0A660SHU2</accession>
<feature type="transmembrane region" description="Helical" evidence="4">
    <location>
        <begin position="138"/>
        <end position="157"/>
    </location>
</feature>
<dbReference type="SUPFAM" id="SSF53335">
    <property type="entry name" value="S-adenosyl-L-methionine-dependent methyltransferases"/>
    <property type="match status" value="1"/>
</dbReference>
<dbReference type="Proteomes" id="UP000268469">
    <property type="component" value="Unassembled WGS sequence"/>
</dbReference>
<comment type="similarity">
    <text evidence="1 4">Belongs to the spermidine/spermine synthase family.</text>
</comment>
<feature type="transmembrane region" description="Helical" evidence="4">
    <location>
        <begin position="534"/>
        <end position="553"/>
    </location>
</feature>
<organism evidence="7 8">
    <name type="scientific">candidate division WOR-3 bacterium</name>
    <dbReference type="NCBI Taxonomy" id="2052148"/>
    <lineage>
        <taxon>Bacteria</taxon>
        <taxon>Bacteria division WOR-3</taxon>
    </lineage>
</organism>
<comment type="catalytic activity">
    <reaction evidence="4">
        <text>S-adenosyl 3-(methylsulfanyl)propylamine + putrescine = S-methyl-5'-thioadenosine + spermidine + H(+)</text>
        <dbReference type="Rhea" id="RHEA:12721"/>
        <dbReference type="ChEBI" id="CHEBI:15378"/>
        <dbReference type="ChEBI" id="CHEBI:17509"/>
        <dbReference type="ChEBI" id="CHEBI:57443"/>
        <dbReference type="ChEBI" id="CHEBI:57834"/>
        <dbReference type="ChEBI" id="CHEBI:326268"/>
        <dbReference type="EC" id="2.5.1.16"/>
    </reaction>
</comment>
<comment type="subcellular location">
    <subcellularLocation>
        <location evidence="4">Cell membrane</location>
        <topology evidence="4">Multi-pass membrane protein</topology>
    </subcellularLocation>
</comment>
<evidence type="ECO:0000256" key="4">
    <source>
        <dbReference type="HAMAP-Rule" id="MF_00198"/>
    </source>
</evidence>
<dbReference type="EC" id="2.5.1.16" evidence="4"/>
<comment type="subunit">
    <text evidence="4">Homodimer or homotetramer.</text>
</comment>
<dbReference type="PANTHER" id="PTHR11558:SF11">
    <property type="entry name" value="SPERMIDINE SYNTHASE"/>
    <property type="match status" value="1"/>
</dbReference>
<keyword evidence="2 4" id="KW-0808">Transferase</keyword>
<dbReference type="UniPathway" id="UPA00248">
    <property type="reaction ID" value="UER00314"/>
</dbReference>
<comment type="caution">
    <text evidence="4 5">Lacks conserved residue(s) required for the propagation of feature annotation.</text>
</comment>
<dbReference type="EMBL" id="QNBE01000044">
    <property type="protein sequence ID" value="RKX70287.1"/>
    <property type="molecule type" value="Genomic_DNA"/>
</dbReference>
<feature type="transmembrane region" description="Helical" evidence="4">
    <location>
        <begin position="592"/>
        <end position="611"/>
    </location>
</feature>
<keyword evidence="4" id="KW-0745">Spermidine biosynthesis</keyword>
<feature type="transmembrane region" description="Helical" evidence="4">
    <location>
        <begin position="727"/>
        <end position="747"/>
    </location>
</feature>
<feature type="transmembrane region" description="Helical" evidence="4">
    <location>
        <begin position="565"/>
        <end position="586"/>
    </location>
</feature>
<dbReference type="GO" id="GO:0005886">
    <property type="term" value="C:plasma membrane"/>
    <property type="evidence" value="ECO:0007669"/>
    <property type="project" value="UniProtKB-SubCell"/>
</dbReference>
<comment type="caution">
    <text evidence="4">Lacks the conserved Asp active site.</text>
</comment>